<keyword evidence="3 15" id="KW-0808">Transferase</keyword>
<evidence type="ECO:0000256" key="1">
    <source>
        <dbReference type="ARBA" id="ARBA00005046"/>
    </source>
</evidence>
<evidence type="ECO:0000256" key="8">
    <source>
        <dbReference type="ARBA" id="ARBA00063809"/>
    </source>
</evidence>
<dbReference type="PANTHER" id="PTHR10953:SF102">
    <property type="entry name" value="ADENYLYLTRANSFERASE AND SULFURTRANSFERASE MOCS3"/>
    <property type="match status" value="1"/>
</dbReference>
<evidence type="ECO:0000259" key="14">
    <source>
        <dbReference type="PROSITE" id="PS50206"/>
    </source>
</evidence>
<dbReference type="FunFam" id="3.40.50.720:FF:000033">
    <property type="entry name" value="Adenylyltransferase and sulfurtransferase MOCS3"/>
    <property type="match status" value="1"/>
</dbReference>
<sequence length="376" mass="40446">MAKEISPREASYRLARGAVLVDVREDHERALGMAEGAIGVARAELEAAPHSYLPGQDADIVLICQSGGRSMLAADQLLRLGYQRVCSVRGGTAMWQAEGLPLTRPEAGVDEDFHERYSRHLRLPEIGARGQRRLEAASVVVVGAGGLGSPSTFYLAAAGVGQLRLVDDDVVDRSNLQRQILHVDADTGLPKVESARTRLSALNPRVAIEAVRERLTSDNVERLLADADVVVDGGDNFAVRYLLNDACVQLRKPLVYGAVHRFEGQVGVFDAGRQRGVAPCYRCLFPEPPPPEAAPNCSEAGVLGVLPGVVGMLQATEALKLLLQLGEPLAGRLLHFDALAMRFRETRLPPDPGCPVCAPGVEFPGYIDYEAFCAGQ</sequence>
<keyword evidence="4" id="KW-0547">Nucleotide-binding</keyword>
<dbReference type="InterPro" id="IPR045886">
    <property type="entry name" value="ThiF/MoeB/HesA"/>
</dbReference>
<evidence type="ECO:0000256" key="13">
    <source>
        <dbReference type="ARBA" id="ARBA00078531"/>
    </source>
</evidence>
<dbReference type="InterPro" id="IPR035985">
    <property type="entry name" value="Ubiquitin-activating_enz"/>
</dbReference>
<reference evidence="15 16" key="1">
    <citation type="submission" date="2019-07" db="EMBL/GenBank/DDBJ databases">
        <title>Luteimonas sp. YD-1 nov., isolated from acidic soil.</title>
        <authorList>
            <person name="Zhou J."/>
        </authorList>
    </citation>
    <scope>NUCLEOTIDE SEQUENCE [LARGE SCALE GENOMIC DNA]</scope>
    <source>
        <strain evidence="15 16">YD-1</strain>
    </source>
</reference>
<dbReference type="GO" id="GO:0005524">
    <property type="term" value="F:ATP binding"/>
    <property type="evidence" value="ECO:0007669"/>
    <property type="project" value="UniProtKB-KW"/>
</dbReference>
<dbReference type="NCBIfam" id="NF006444">
    <property type="entry name" value="PRK08762.1"/>
    <property type="match status" value="1"/>
</dbReference>
<comment type="pathway">
    <text evidence="1">Cofactor biosynthesis; molybdopterin biosynthesis.</text>
</comment>
<dbReference type="PANTHER" id="PTHR10953">
    <property type="entry name" value="UBIQUITIN-ACTIVATING ENZYME E1"/>
    <property type="match status" value="1"/>
</dbReference>
<comment type="subunit">
    <text evidence="8">Homodimer. Forms a stable heterotetrameric complex of 2 MoeB and 2 MoaD during adenylation of MoaD.</text>
</comment>
<evidence type="ECO:0000256" key="3">
    <source>
        <dbReference type="ARBA" id="ARBA00022679"/>
    </source>
</evidence>
<dbReference type="SUPFAM" id="SSF69572">
    <property type="entry name" value="Activating enzymes of the ubiquitin-like proteins"/>
    <property type="match status" value="1"/>
</dbReference>
<dbReference type="Pfam" id="PF00899">
    <property type="entry name" value="ThiF"/>
    <property type="match status" value="1"/>
</dbReference>
<dbReference type="SMART" id="SM00450">
    <property type="entry name" value="RHOD"/>
    <property type="match status" value="1"/>
</dbReference>
<dbReference type="RefSeq" id="WP_146313428.1">
    <property type="nucleotide sequence ID" value="NZ_VOHE01000008.1"/>
</dbReference>
<evidence type="ECO:0000256" key="6">
    <source>
        <dbReference type="ARBA" id="ARBA00052218"/>
    </source>
</evidence>
<evidence type="ECO:0000256" key="9">
    <source>
        <dbReference type="ARBA" id="ARBA00066884"/>
    </source>
</evidence>
<dbReference type="Pfam" id="PF00581">
    <property type="entry name" value="Rhodanese"/>
    <property type="match status" value="1"/>
</dbReference>
<dbReference type="AlphaFoldDB" id="A0A5C5TT70"/>
<keyword evidence="15" id="KW-0548">Nucleotidyltransferase</keyword>
<evidence type="ECO:0000256" key="2">
    <source>
        <dbReference type="ARBA" id="ARBA00009919"/>
    </source>
</evidence>
<dbReference type="Proteomes" id="UP000315949">
    <property type="component" value="Unassembled WGS sequence"/>
</dbReference>
<evidence type="ECO:0000256" key="10">
    <source>
        <dbReference type="ARBA" id="ARBA00073635"/>
    </source>
</evidence>
<comment type="function">
    <text evidence="7">Catalyzes the adenylation by ATP of the carboxyl group of the C-terminal glycine of sulfur carrier protein MoaD.</text>
</comment>
<keyword evidence="5" id="KW-0067">ATP-binding</keyword>
<dbReference type="InterPro" id="IPR036873">
    <property type="entry name" value="Rhodanese-like_dom_sf"/>
</dbReference>
<evidence type="ECO:0000313" key="15">
    <source>
        <dbReference type="EMBL" id="TWT17411.1"/>
    </source>
</evidence>
<dbReference type="Gene3D" id="3.40.50.720">
    <property type="entry name" value="NAD(P)-binding Rossmann-like Domain"/>
    <property type="match status" value="1"/>
</dbReference>
<dbReference type="GO" id="GO:0008146">
    <property type="term" value="F:sulfotransferase activity"/>
    <property type="evidence" value="ECO:0007669"/>
    <property type="project" value="TreeGrafter"/>
</dbReference>
<dbReference type="EMBL" id="VOHE01000008">
    <property type="protein sequence ID" value="TWT17411.1"/>
    <property type="molecule type" value="Genomic_DNA"/>
</dbReference>
<feature type="domain" description="Rhodanese" evidence="14">
    <location>
        <begin position="14"/>
        <end position="104"/>
    </location>
</feature>
<protein>
    <recommendedName>
        <fullName evidence="10">Molybdopterin-synthase adenylyltransferase</fullName>
        <ecNumber evidence="9">2.7.7.80</ecNumber>
    </recommendedName>
    <alternativeName>
        <fullName evidence="13">MoaD protein adenylase</fullName>
    </alternativeName>
    <alternativeName>
        <fullName evidence="11">Molybdopterin-converting factor subunit 1 adenylase</fullName>
    </alternativeName>
    <alternativeName>
        <fullName evidence="12">Sulfur carrier protein MoaD adenylyltransferase</fullName>
    </alternativeName>
</protein>
<dbReference type="CDD" id="cd00757">
    <property type="entry name" value="ThiF_MoeB_HesA_family"/>
    <property type="match status" value="1"/>
</dbReference>
<dbReference type="GO" id="GO:0005829">
    <property type="term" value="C:cytosol"/>
    <property type="evidence" value="ECO:0007669"/>
    <property type="project" value="TreeGrafter"/>
</dbReference>
<evidence type="ECO:0000256" key="4">
    <source>
        <dbReference type="ARBA" id="ARBA00022741"/>
    </source>
</evidence>
<proteinExistence type="inferred from homology"/>
<comment type="catalytic activity">
    <reaction evidence="6">
        <text>[molybdopterin-synthase sulfur-carrier protein]-C-terminal Gly-Gly + ATP + H(+) = [molybdopterin-synthase sulfur-carrier protein]-C-terminal Gly-Gly-AMP + diphosphate</text>
        <dbReference type="Rhea" id="RHEA:43616"/>
        <dbReference type="Rhea" id="RHEA-COMP:12159"/>
        <dbReference type="Rhea" id="RHEA-COMP:12202"/>
        <dbReference type="ChEBI" id="CHEBI:15378"/>
        <dbReference type="ChEBI" id="CHEBI:30616"/>
        <dbReference type="ChEBI" id="CHEBI:33019"/>
        <dbReference type="ChEBI" id="CHEBI:90618"/>
        <dbReference type="ChEBI" id="CHEBI:90778"/>
        <dbReference type="EC" id="2.7.7.80"/>
    </reaction>
</comment>
<dbReference type="InterPro" id="IPR000594">
    <property type="entry name" value="ThiF_NAD_FAD-bd"/>
</dbReference>
<organism evidence="15 16">
    <name type="scientific">Luteimonas wenzhouensis</name>
    <dbReference type="NCBI Taxonomy" id="2599615"/>
    <lineage>
        <taxon>Bacteria</taxon>
        <taxon>Pseudomonadati</taxon>
        <taxon>Pseudomonadota</taxon>
        <taxon>Gammaproteobacteria</taxon>
        <taxon>Lysobacterales</taxon>
        <taxon>Lysobacteraceae</taxon>
        <taxon>Luteimonas</taxon>
    </lineage>
</organism>
<dbReference type="CDD" id="cd00158">
    <property type="entry name" value="RHOD"/>
    <property type="match status" value="1"/>
</dbReference>
<dbReference type="InterPro" id="IPR001763">
    <property type="entry name" value="Rhodanese-like_dom"/>
</dbReference>
<dbReference type="GO" id="GO:0004792">
    <property type="term" value="F:thiosulfate-cyanide sulfurtransferase activity"/>
    <property type="evidence" value="ECO:0007669"/>
    <property type="project" value="TreeGrafter"/>
</dbReference>
<dbReference type="PROSITE" id="PS50206">
    <property type="entry name" value="RHODANESE_3"/>
    <property type="match status" value="1"/>
</dbReference>
<accession>A0A5C5TT70</accession>
<evidence type="ECO:0000256" key="12">
    <source>
        <dbReference type="ARBA" id="ARBA00075328"/>
    </source>
</evidence>
<dbReference type="NCBIfam" id="NF004281">
    <property type="entry name" value="PRK05690.1"/>
    <property type="match status" value="1"/>
</dbReference>
<dbReference type="SUPFAM" id="SSF52821">
    <property type="entry name" value="Rhodanese/Cell cycle control phosphatase"/>
    <property type="match status" value="1"/>
</dbReference>
<evidence type="ECO:0000256" key="5">
    <source>
        <dbReference type="ARBA" id="ARBA00022840"/>
    </source>
</evidence>
<dbReference type="GO" id="GO:0061605">
    <property type="term" value="F:molybdopterin-synthase adenylyltransferase activity"/>
    <property type="evidence" value="ECO:0007669"/>
    <property type="project" value="UniProtKB-EC"/>
</dbReference>
<evidence type="ECO:0000256" key="7">
    <source>
        <dbReference type="ARBA" id="ARBA00055169"/>
    </source>
</evidence>
<comment type="similarity">
    <text evidence="2">Belongs to the HesA/MoeB/ThiF family.</text>
</comment>
<evidence type="ECO:0000313" key="16">
    <source>
        <dbReference type="Proteomes" id="UP000315949"/>
    </source>
</evidence>
<dbReference type="GO" id="GO:0008641">
    <property type="term" value="F:ubiquitin-like modifier activating enzyme activity"/>
    <property type="evidence" value="ECO:0007669"/>
    <property type="project" value="InterPro"/>
</dbReference>
<dbReference type="EC" id="2.7.7.80" evidence="9"/>
<comment type="caution">
    <text evidence="15">The sequence shown here is derived from an EMBL/GenBank/DDBJ whole genome shotgun (WGS) entry which is preliminary data.</text>
</comment>
<dbReference type="OrthoDB" id="9804286at2"/>
<name>A0A5C5TT70_9GAMM</name>
<evidence type="ECO:0000256" key="11">
    <source>
        <dbReference type="ARBA" id="ARBA00075110"/>
    </source>
</evidence>
<dbReference type="Gene3D" id="3.40.250.10">
    <property type="entry name" value="Rhodanese-like domain"/>
    <property type="match status" value="1"/>
</dbReference>
<keyword evidence="16" id="KW-1185">Reference proteome</keyword>
<gene>
    <name evidence="15" type="primary">moeB</name>
    <name evidence="15" type="ORF">FQY79_13495</name>
</gene>